<dbReference type="Pfam" id="PF08279">
    <property type="entry name" value="HTH_11"/>
    <property type="match status" value="1"/>
</dbReference>
<dbReference type="RefSeq" id="WP_169503883.1">
    <property type="nucleotide sequence ID" value="NZ_JABBPN010000003.1"/>
</dbReference>
<dbReference type="Pfam" id="PF13280">
    <property type="entry name" value="WYL"/>
    <property type="match status" value="1"/>
</dbReference>
<dbReference type="PIRSF" id="PIRSF016838">
    <property type="entry name" value="PafC"/>
    <property type="match status" value="1"/>
</dbReference>
<dbReference type="PROSITE" id="PS51000">
    <property type="entry name" value="HTH_DEOR_2"/>
    <property type="match status" value="1"/>
</dbReference>
<dbReference type="PANTHER" id="PTHR34580:SF1">
    <property type="entry name" value="PROTEIN PAFC"/>
    <property type="match status" value="1"/>
</dbReference>
<dbReference type="Gene3D" id="1.10.10.10">
    <property type="entry name" value="Winged helix-like DNA-binding domain superfamily/Winged helix DNA-binding domain"/>
    <property type="match status" value="1"/>
</dbReference>
<dbReference type="InterPro" id="IPR026881">
    <property type="entry name" value="WYL_dom"/>
</dbReference>
<dbReference type="InterPro" id="IPR013196">
    <property type="entry name" value="HTH_11"/>
</dbReference>
<dbReference type="PANTHER" id="PTHR34580">
    <property type="match status" value="1"/>
</dbReference>
<comment type="caution">
    <text evidence="4">The sequence shown here is derived from an EMBL/GenBank/DDBJ whole genome shotgun (WGS) entry which is preliminary data.</text>
</comment>
<dbReference type="GO" id="GO:0003700">
    <property type="term" value="F:DNA-binding transcription factor activity"/>
    <property type="evidence" value="ECO:0007669"/>
    <property type="project" value="InterPro"/>
</dbReference>
<gene>
    <name evidence="4" type="ORF">HII30_04905</name>
</gene>
<dbReference type="Pfam" id="PF25583">
    <property type="entry name" value="WCX"/>
    <property type="match status" value="1"/>
</dbReference>
<dbReference type="InterPro" id="IPR057727">
    <property type="entry name" value="WCX_dom"/>
</dbReference>
<dbReference type="InterPro" id="IPR028349">
    <property type="entry name" value="PafC-like"/>
</dbReference>
<keyword evidence="1" id="KW-0805">Transcription regulation</keyword>
<organism evidence="4 5">
    <name type="scientific">Paenibacillus lemnae</name>
    <dbReference type="NCBI Taxonomy" id="1330551"/>
    <lineage>
        <taxon>Bacteria</taxon>
        <taxon>Bacillati</taxon>
        <taxon>Bacillota</taxon>
        <taxon>Bacilli</taxon>
        <taxon>Bacillales</taxon>
        <taxon>Paenibacillaceae</taxon>
        <taxon>Paenibacillus</taxon>
    </lineage>
</organism>
<dbReference type="Proteomes" id="UP000565468">
    <property type="component" value="Unassembled WGS sequence"/>
</dbReference>
<dbReference type="InterPro" id="IPR036388">
    <property type="entry name" value="WH-like_DNA-bd_sf"/>
</dbReference>
<keyword evidence="5" id="KW-1185">Reference proteome</keyword>
<protein>
    <submittedName>
        <fullName evidence="4">YafY family transcriptional regulator</fullName>
    </submittedName>
</protein>
<name>A0A848M3G8_PAELE</name>
<evidence type="ECO:0000256" key="1">
    <source>
        <dbReference type="ARBA" id="ARBA00023015"/>
    </source>
</evidence>
<dbReference type="AlphaFoldDB" id="A0A848M3G8"/>
<evidence type="ECO:0000256" key="2">
    <source>
        <dbReference type="ARBA" id="ARBA00023163"/>
    </source>
</evidence>
<dbReference type="SUPFAM" id="SSF46785">
    <property type="entry name" value="Winged helix' DNA-binding domain"/>
    <property type="match status" value="1"/>
</dbReference>
<proteinExistence type="predicted"/>
<sequence>MKIDRLLGIIVLMLNKGRVSARELSERFEVSSKTIYRDMDTISQAGIPVVAYPGLSGGFEIMKSFMIDRYWLSVEEMGSLFTAAKGIHQALGSPETKALLDKIQNLLNKAKVGRIPEEDHMAFEPLIMDLNPWGQREGIREQLDLLRACIAQKQRAIIHYVSSGADSVVRKREVEPVSLILKGNVWYVQAYCLYRKDHRLFRISRIEQIKLLETRAQPRLRPQLDALSWNSVWSEGMPCTVTLRFTPSARPRAADWFHPERWIEAADGSVVISTVLKVDEWLYGTLLSMGDTVLVEGPSWVAEELSRRAKKIAAQYRNLDT</sequence>
<evidence type="ECO:0000313" key="4">
    <source>
        <dbReference type="EMBL" id="NMO95126.1"/>
    </source>
</evidence>
<reference evidence="4 5" key="1">
    <citation type="submission" date="2020-04" db="EMBL/GenBank/DDBJ databases">
        <title>Paenibacillus algicola sp. nov., a novel marine bacterium producing alginate lyase.</title>
        <authorList>
            <person name="Huang H."/>
        </authorList>
    </citation>
    <scope>NUCLEOTIDE SEQUENCE [LARGE SCALE GENOMIC DNA]</scope>
    <source>
        <strain evidence="4 5">L7-75</strain>
    </source>
</reference>
<dbReference type="PROSITE" id="PS52050">
    <property type="entry name" value="WYL"/>
    <property type="match status" value="1"/>
</dbReference>
<keyword evidence="2" id="KW-0804">Transcription</keyword>
<dbReference type="InterPro" id="IPR001034">
    <property type="entry name" value="DeoR_HTH"/>
</dbReference>
<accession>A0A848M3G8</accession>
<dbReference type="InterPro" id="IPR036390">
    <property type="entry name" value="WH_DNA-bd_sf"/>
</dbReference>
<evidence type="ECO:0000313" key="5">
    <source>
        <dbReference type="Proteomes" id="UP000565468"/>
    </source>
</evidence>
<feature type="domain" description="HTH deoR-type" evidence="3">
    <location>
        <begin position="2"/>
        <end position="57"/>
    </location>
</feature>
<evidence type="ECO:0000259" key="3">
    <source>
        <dbReference type="PROSITE" id="PS51000"/>
    </source>
</evidence>
<dbReference type="InterPro" id="IPR051534">
    <property type="entry name" value="CBASS_pafABC_assoc_protein"/>
</dbReference>
<dbReference type="EMBL" id="JABBPN010000003">
    <property type="protein sequence ID" value="NMO95126.1"/>
    <property type="molecule type" value="Genomic_DNA"/>
</dbReference>